<reference evidence="14 15" key="1">
    <citation type="journal article" date="2018" name="MBio">
        <title>Comparative Genomics Reveals the Core Gene Toolbox for the Fungus-Insect Symbiosis.</title>
        <authorList>
            <person name="Wang Y."/>
            <person name="Stata M."/>
            <person name="Wang W."/>
            <person name="Stajich J.E."/>
            <person name="White M.M."/>
            <person name="Moncalvo J.M."/>
        </authorList>
    </citation>
    <scope>NUCLEOTIDE SEQUENCE [LARGE SCALE GENOMIC DNA]</scope>
    <source>
        <strain evidence="14 15">SC-DP-2</strain>
    </source>
</reference>
<evidence type="ECO:0000256" key="10">
    <source>
        <dbReference type="ARBA" id="ARBA00049729"/>
    </source>
</evidence>
<feature type="region of interest" description="Disordered" evidence="11">
    <location>
        <begin position="40"/>
        <end position="61"/>
    </location>
</feature>
<sequence length="270" mass="31108">LEGFIYVITIHIFQIFKISLEFRFGIPTLSFENDKKDITKTGNSTERSFEKNEASNNSPKTEQEKLMNFYQSRQNPDIIKRKIHGAMFSTFLNLIVTLIYLKYFASTEPKNDSVLGLMGFGFGTEPFSSLQIFTILIFAYSGPLYYEYLNGSVPVVSQIKEFEESIKRWNGFRDYLVGPITEELTFRSCVVPLFNVSAIAKNNIKFLAPLIFGIAHLHHIYEKRKSGLGWKYAVFSSDSIYACILAHIFCNVMGLPTIQKDYVYFKNYKD</sequence>
<dbReference type="GO" id="GO:0005789">
    <property type="term" value="C:endoplasmic reticulum membrane"/>
    <property type="evidence" value="ECO:0007669"/>
    <property type="project" value="UniProtKB-SubCell"/>
</dbReference>
<evidence type="ECO:0000256" key="11">
    <source>
        <dbReference type="SAM" id="MobiDB-lite"/>
    </source>
</evidence>
<dbReference type="EC" id="3.4.26.1" evidence="10"/>
<accession>A0A2T9Z724</accession>
<evidence type="ECO:0000256" key="1">
    <source>
        <dbReference type="ARBA" id="ARBA00004477"/>
    </source>
</evidence>
<evidence type="ECO:0000256" key="6">
    <source>
        <dbReference type="ARBA" id="ARBA00022824"/>
    </source>
</evidence>
<evidence type="ECO:0000256" key="7">
    <source>
        <dbReference type="ARBA" id="ARBA00022989"/>
    </source>
</evidence>
<evidence type="ECO:0000313" key="14">
    <source>
        <dbReference type="EMBL" id="PVV00404.1"/>
    </source>
</evidence>
<proteinExistence type="inferred from homology"/>
<evidence type="ECO:0000256" key="4">
    <source>
        <dbReference type="ARBA" id="ARBA00022692"/>
    </source>
</evidence>
<feature type="non-terminal residue" evidence="14">
    <location>
        <position position="1"/>
    </location>
</feature>
<feature type="transmembrane region" description="Helical" evidence="12">
    <location>
        <begin position="117"/>
        <end position="140"/>
    </location>
</feature>
<comment type="caution">
    <text evidence="14">The sequence shown here is derived from an EMBL/GenBank/DDBJ whole genome shotgun (WGS) entry which is preliminary data.</text>
</comment>
<dbReference type="GO" id="GO:0071586">
    <property type="term" value="P:CAAX-box protein processing"/>
    <property type="evidence" value="ECO:0007669"/>
    <property type="project" value="InterPro"/>
</dbReference>
<evidence type="ECO:0000256" key="2">
    <source>
        <dbReference type="ARBA" id="ARBA00006897"/>
    </source>
</evidence>
<evidence type="ECO:0000256" key="3">
    <source>
        <dbReference type="ARBA" id="ARBA00022670"/>
    </source>
</evidence>
<evidence type="ECO:0000256" key="5">
    <source>
        <dbReference type="ARBA" id="ARBA00022801"/>
    </source>
</evidence>
<evidence type="ECO:0000256" key="9">
    <source>
        <dbReference type="ARBA" id="ARBA00047280"/>
    </source>
</evidence>
<dbReference type="AlphaFoldDB" id="A0A2T9Z724"/>
<dbReference type="Proteomes" id="UP000245609">
    <property type="component" value="Unassembled WGS sequence"/>
</dbReference>
<keyword evidence="3" id="KW-0645">Protease</keyword>
<gene>
    <name evidence="14" type="ORF">BB560_005217</name>
</gene>
<evidence type="ECO:0000259" key="13">
    <source>
        <dbReference type="Pfam" id="PF02517"/>
    </source>
</evidence>
<keyword evidence="7 12" id="KW-1133">Transmembrane helix</keyword>
<keyword evidence="4 12" id="KW-0812">Transmembrane</keyword>
<dbReference type="PANTHER" id="PTHR13046">
    <property type="entry name" value="PROTEASE U48 CAAX PRENYL PROTEASE RCE1"/>
    <property type="match status" value="1"/>
</dbReference>
<dbReference type="GO" id="GO:0004222">
    <property type="term" value="F:metalloendopeptidase activity"/>
    <property type="evidence" value="ECO:0007669"/>
    <property type="project" value="InterPro"/>
</dbReference>
<comment type="catalytic activity">
    <reaction evidence="9">
        <text>Hydrolyzes the peptide bond -P2-(S-farnesyl or geranylgeranyl)C-P1'-P2'-P3'-COOH where P1' and P2' are amino acids with aliphatic sidechains and P3' is any C-terminal residue.</text>
        <dbReference type="EC" id="3.4.26.1"/>
    </reaction>
</comment>
<evidence type="ECO:0000313" key="15">
    <source>
        <dbReference type="Proteomes" id="UP000245609"/>
    </source>
</evidence>
<evidence type="ECO:0000256" key="8">
    <source>
        <dbReference type="ARBA" id="ARBA00023136"/>
    </source>
</evidence>
<dbReference type="InterPro" id="IPR039731">
    <property type="entry name" value="Rce1"/>
</dbReference>
<dbReference type="EMBL" id="MBFS01002024">
    <property type="protein sequence ID" value="PVV00404.1"/>
    <property type="molecule type" value="Genomic_DNA"/>
</dbReference>
<evidence type="ECO:0000256" key="12">
    <source>
        <dbReference type="SAM" id="Phobius"/>
    </source>
</evidence>
<feature type="domain" description="CAAX prenyl protease 2/Lysostaphin resistance protein A-like" evidence="13">
    <location>
        <begin position="169"/>
        <end position="253"/>
    </location>
</feature>
<keyword evidence="8 12" id="KW-0472">Membrane</keyword>
<keyword evidence="15" id="KW-1185">Reference proteome</keyword>
<feature type="transmembrane region" description="Helical" evidence="12">
    <location>
        <begin position="83"/>
        <end position="105"/>
    </location>
</feature>
<dbReference type="STRING" id="133381.A0A2T9Z724"/>
<protein>
    <recommendedName>
        <fullName evidence="10">intramembrane prenyl-peptidase Rce1</fullName>
        <ecNumber evidence="10">3.4.26.1</ecNumber>
    </recommendedName>
</protein>
<keyword evidence="6" id="KW-0256">Endoplasmic reticulum</keyword>
<comment type="similarity">
    <text evidence="2">Belongs to the peptidase U48 family.</text>
</comment>
<dbReference type="InterPro" id="IPR003675">
    <property type="entry name" value="Rce1/LyrA-like_dom"/>
</dbReference>
<dbReference type="Pfam" id="PF02517">
    <property type="entry name" value="Rce1-like"/>
    <property type="match status" value="1"/>
</dbReference>
<dbReference type="PANTHER" id="PTHR13046:SF0">
    <property type="entry name" value="CAAX PRENYL PROTEASE 2"/>
    <property type="match status" value="1"/>
</dbReference>
<keyword evidence="5" id="KW-0378">Hydrolase</keyword>
<dbReference type="OrthoDB" id="271604at2759"/>
<organism evidence="14 15">
    <name type="scientific">Smittium megazygosporum</name>
    <dbReference type="NCBI Taxonomy" id="133381"/>
    <lineage>
        <taxon>Eukaryota</taxon>
        <taxon>Fungi</taxon>
        <taxon>Fungi incertae sedis</taxon>
        <taxon>Zoopagomycota</taxon>
        <taxon>Kickxellomycotina</taxon>
        <taxon>Harpellomycetes</taxon>
        <taxon>Harpellales</taxon>
        <taxon>Legeriomycetaceae</taxon>
        <taxon>Smittium</taxon>
    </lineage>
</organism>
<comment type="subcellular location">
    <subcellularLocation>
        <location evidence="1">Endoplasmic reticulum membrane</location>
        <topology evidence="1">Multi-pass membrane protein</topology>
    </subcellularLocation>
</comment>
<name>A0A2T9Z724_9FUNG</name>